<dbReference type="GO" id="GO:0005938">
    <property type="term" value="C:cell cortex"/>
    <property type="evidence" value="ECO:0007669"/>
    <property type="project" value="TreeGrafter"/>
</dbReference>
<feature type="coiled-coil region" evidence="1">
    <location>
        <begin position="214"/>
        <end position="241"/>
    </location>
</feature>
<dbReference type="CDD" id="cd21274">
    <property type="entry name" value="CH_IQGAP1"/>
    <property type="match status" value="1"/>
</dbReference>
<comment type="caution">
    <text evidence="3">The sequence shown here is derived from an EMBL/GenBank/DDBJ whole genome shotgun (WGS) entry which is preliminary data.</text>
</comment>
<evidence type="ECO:0000256" key="1">
    <source>
        <dbReference type="SAM" id="Coils"/>
    </source>
</evidence>
<accession>A0A401P2F3</accession>
<gene>
    <name evidence="3" type="ORF">scyTo_0005108</name>
</gene>
<dbReference type="OMA" id="ANWEACA"/>
<feature type="domain" description="Calponin-homology (CH)" evidence="2">
    <location>
        <begin position="90"/>
        <end position="205"/>
    </location>
</feature>
<dbReference type="InterPro" id="IPR001715">
    <property type="entry name" value="CH_dom"/>
</dbReference>
<reference evidence="3 4" key="1">
    <citation type="journal article" date="2018" name="Nat. Ecol. Evol.">
        <title>Shark genomes provide insights into elasmobranch evolution and the origin of vertebrates.</title>
        <authorList>
            <person name="Hara Y"/>
            <person name="Yamaguchi K"/>
            <person name="Onimaru K"/>
            <person name="Kadota M"/>
            <person name="Koyanagi M"/>
            <person name="Keeley SD"/>
            <person name="Tatsumi K"/>
            <person name="Tanaka K"/>
            <person name="Motone F"/>
            <person name="Kageyama Y"/>
            <person name="Nozu R"/>
            <person name="Adachi N"/>
            <person name="Nishimura O"/>
            <person name="Nakagawa R"/>
            <person name="Tanegashima C"/>
            <person name="Kiyatake I"/>
            <person name="Matsumoto R"/>
            <person name="Murakumo K"/>
            <person name="Nishida K"/>
            <person name="Terakita A"/>
            <person name="Kuratani S"/>
            <person name="Sato K"/>
            <person name="Hyodo S Kuraku.S."/>
        </authorList>
    </citation>
    <scope>NUCLEOTIDE SEQUENCE [LARGE SCALE GENOMIC DNA]</scope>
</reference>
<evidence type="ECO:0000259" key="2">
    <source>
        <dbReference type="PROSITE" id="PS50021"/>
    </source>
</evidence>
<dbReference type="GO" id="GO:0005096">
    <property type="term" value="F:GTPase activator activity"/>
    <property type="evidence" value="ECO:0007669"/>
    <property type="project" value="TreeGrafter"/>
</dbReference>
<dbReference type="PROSITE" id="PS50021">
    <property type="entry name" value="CH"/>
    <property type="match status" value="1"/>
</dbReference>
<sequence>MKYLNNWEVLVASHFGFATTRRNGKIALSLTDPLSVLGKVYLCRNVTDARDGDYTCPQKEQNHHAVLDNERLTAEEMDERRRQNIAYEYLCHLEEAKRWMEACLDEELPPTTELEEGLRNGVYLAKLGNFFSPKVVSLKKIYDCEQTRYRATGLHFRHTDNTIQWFNAMSNIGLPKIFYPETTDIYDRKNMPRCIYCIHALSLYLFKLGLAPQIQDLYGKVAFTEEEINNMKKELEKYGIQMPAFSKIGGILANELSVDEAALHAAVIAINDAVEKGVPAETLTAMKNPNAMLVNLDSAQNQQYQNTLSAAKREKMTNARNKGVPGSPQEERDAYEELLTQAEIQGNVNKVNLQSCLKNVDGALDQGNGTVLYNALKSPALGLREVGLDNCDWYLKQLSSDRQLKAQEQRSTEPLTKEELQFGVDQANQSAQRFRKSEYMLLLSGNLTHAELAVAVEMLSSVAMINRSLEAGDVNGVWRKIQNPVTGLTNVDDGNAQRYVDELMRMKAKAGPEGNDFLTWNDIQASVDQVNVVVLEEHDRIKAIGLINEAVDEGDPQKTLKALLLPSAKLADVSSPVAEHYQETLIRTKREKAQVWKLGM</sequence>
<dbReference type="SUPFAM" id="SSF47576">
    <property type="entry name" value="Calponin-homology domain, CH-domain"/>
    <property type="match status" value="1"/>
</dbReference>
<dbReference type="GO" id="GO:0005516">
    <property type="term" value="F:calmodulin binding"/>
    <property type="evidence" value="ECO:0007669"/>
    <property type="project" value="TreeGrafter"/>
</dbReference>
<evidence type="ECO:0000313" key="3">
    <source>
        <dbReference type="EMBL" id="GCB67318.1"/>
    </source>
</evidence>
<dbReference type="GO" id="GO:0005634">
    <property type="term" value="C:nucleus"/>
    <property type="evidence" value="ECO:0007669"/>
    <property type="project" value="TreeGrafter"/>
</dbReference>
<dbReference type="STRING" id="75743.A0A401P2F3"/>
<dbReference type="Proteomes" id="UP000288216">
    <property type="component" value="Unassembled WGS sequence"/>
</dbReference>
<dbReference type="SMART" id="SM00033">
    <property type="entry name" value="CH"/>
    <property type="match status" value="1"/>
</dbReference>
<keyword evidence="1" id="KW-0175">Coiled coil</keyword>
<dbReference type="PANTHER" id="PTHR14149">
    <property type="entry name" value="RAS GTPASE-ACTIVATING PROTEIN WITH IQ MOTIF"/>
    <property type="match status" value="1"/>
</dbReference>
<keyword evidence="4" id="KW-1185">Reference proteome</keyword>
<dbReference type="InterPro" id="IPR036872">
    <property type="entry name" value="CH_dom_sf"/>
</dbReference>
<dbReference type="GO" id="GO:0051015">
    <property type="term" value="F:actin filament binding"/>
    <property type="evidence" value="ECO:0007669"/>
    <property type="project" value="TreeGrafter"/>
</dbReference>
<dbReference type="PANTHER" id="PTHR14149:SF15">
    <property type="entry name" value="RAS GTPASE-ACTIVATING-LIKE PROTEIN IQGAP1"/>
    <property type="match status" value="1"/>
</dbReference>
<dbReference type="Gene3D" id="1.10.418.10">
    <property type="entry name" value="Calponin-like domain"/>
    <property type="match status" value="1"/>
</dbReference>
<dbReference type="OrthoDB" id="775356at2759"/>
<dbReference type="EMBL" id="BFAA01001564">
    <property type="protein sequence ID" value="GCB67318.1"/>
    <property type="molecule type" value="Genomic_DNA"/>
</dbReference>
<dbReference type="GO" id="GO:0010761">
    <property type="term" value="P:fibroblast migration"/>
    <property type="evidence" value="ECO:0007669"/>
    <property type="project" value="TreeGrafter"/>
</dbReference>
<proteinExistence type="predicted"/>
<evidence type="ECO:0000313" key="4">
    <source>
        <dbReference type="Proteomes" id="UP000288216"/>
    </source>
</evidence>
<dbReference type="GO" id="GO:1903479">
    <property type="term" value="P:mitotic actomyosin contractile ring assembly actin filament organization"/>
    <property type="evidence" value="ECO:0007669"/>
    <property type="project" value="TreeGrafter"/>
</dbReference>
<name>A0A401P2F3_SCYTO</name>
<organism evidence="3 4">
    <name type="scientific">Scyliorhinus torazame</name>
    <name type="common">Cloudy catshark</name>
    <name type="synonym">Catulus torazame</name>
    <dbReference type="NCBI Taxonomy" id="75743"/>
    <lineage>
        <taxon>Eukaryota</taxon>
        <taxon>Metazoa</taxon>
        <taxon>Chordata</taxon>
        <taxon>Craniata</taxon>
        <taxon>Vertebrata</taxon>
        <taxon>Chondrichthyes</taxon>
        <taxon>Elasmobranchii</taxon>
        <taxon>Galeomorphii</taxon>
        <taxon>Galeoidea</taxon>
        <taxon>Carcharhiniformes</taxon>
        <taxon>Scyliorhinidae</taxon>
        <taxon>Scyliorhinus</taxon>
    </lineage>
</organism>
<dbReference type="Pfam" id="PF00307">
    <property type="entry name" value="CH"/>
    <property type="match status" value="1"/>
</dbReference>
<dbReference type="AlphaFoldDB" id="A0A401P2F3"/>
<protein>
    <recommendedName>
        <fullName evidence="2">Calponin-homology (CH) domain-containing protein</fullName>
    </recommendedName>
</protein>
<dbReference type="GO" id="GO:0007173">
    <property type="term" value="P:epidermal growth factor receptor signaling pathway"/>
    <property type="evidence" value="ECO:0007669"/>
    <property type="project" value="TreeGrafter"/>
</dbReference>
<dbReference type="FunFam" id="1.10.418.10:FF:000013">
    <property type="entry name" value="IQ motif containing GTPase activating protein 1"/>
    <property type="match status" value="1"/>
</dbReference>